<dbReference type="EMBL" id="JBHTLQ010000002">
    <property type="protein sequence ID" value="MFD1189244.1"/>
    <property type="molecule type" value="Genomic_DNA"/>
</dbReference>
<organism evidence="1 2">
    <name type="scientific">Phenylobacterium conjunctum</name>
    <dbReference type="NCBI Taxonomy" id="1298959"/>
    <lineage>
        <taxon>Bacteria</taxon>
        <taxon>Pseudomonadati</taxon>
        <taxon>Pseudomonadota</taxon>
        <taxon>Alphaproteobacteria</taxon>
        <taxon>Caulobacterales</taxon>
        <taxon>Caulobacteraceae</taxon>
        <taxon>Phenylobacterium</taxon>
    </lineage>
</organism>
<dbReference type="InterPro" id="IPR009241">
    <property type="entry name" value="HigB-like"/>
</dbReference>
<accession>A0ABW3SWF1</accession>
<evidence type="ECO:0000313" key="1">
    <source>
        <dbReference type="EMBL" id="MFD1189244.1"/>
    </source>
</evidence>
<protein>
    <submittedName>
        <fullName evidence="1">Type II toxin-antitoxin system RelE/ParE family toxin</fullName>
    </submittedName>
</protein>
<keyword evidence="2" id="KW-1185">Reference proteome</keyword>
<gene>
    <name evidence="1" type="ORF">ACFQ27_01515</name>
</gene>
<dbReference type="Proteomes" id="UP001597216">
    <property type="component" value="Unassembled WGS sequence"/>
</dbReference>
<proteinExistence type="predicted"/>
<reference evidence="2" key="1">
    <citation type="journal article" date="2019" name="Int. J. Syst. Evol. Microbiol.">
        <title>The Global Catalogue of Microorganisms (GCM) 10K type strain sequencing project: providing services to taxonomists for standard genome sequencing and annotation.</title>
        <authorList>
            <consortium name="The Broad Institute Genomics Platform"/>
            <consortium name="The Broad Institute Genome Sequencing Center for Infectious Disease"/>
            <person name="Wu L."/>
            <person name="Ma J."/>
        </authorList>
    </citation>
    <scope>NUCLEOTIDE SEQUENCE [LARGE SCALE GENOMIC DNA]</scope>
    <source>
        <strain evidence="2">CCUG 55074</strain>
    </source>
</reference>
<name>A0ABW3SWF1_9CAUL</name>
<sequence length="117" mass="13408">MPWTVVTHDEFDPEFDALPEEVRDELLAAMLALSERGPSLGRPLVDTLNARTMKNLKELRFRANDGVWRFAFAFDPKQRAIVLCGGDKSGVSETRFYKALIRKAEARFASWILKEKH</sequence>
<dbReference type="Pfam" id="PF05973">
    <property type="entry name" value="Gp49"/>
    <property type="match status" value="1"/>
</dbReference>
<dbReference type="RefSeq" id="WP_377352111.1">
    <property type="nucleotide sequence ID" value="NZ_JBHTLQ010000002.1"/>
</dbReference>
<comment type="caution">
    <text evidence="1">The sequence shown here is derived from an EMBL/GenBank/DDBJ whole genome shotgun (WGS) entry which is preliminary data.</text>
</comment>
<evidence type="ECO:0000313" key="2">
    <source>
        <dbReference type="Proteomes" id="UP001597216"/>
    </source>
</evidence>